<dbReference type="PRINTS" id="PR01021">
    <property type="entry name" value="OMPADOMAIN"/>
</dbReference>
<keyword evidence="6" id="KW-0282">Flagellum</keyword>
<dbReference type="AlphaFoldDB" id="A0AAC9PVM1"/>
<protein>
    <submittedName>
        <fullName evidence="6">Flagellar motor protein MotB</fullName>
    </submittedName>
</protein>
<keyword evidence="7" id="KW-1185">Reference proteome</keyword>
<evidence type="ECO:0000313" key="7">
    <source>
        <dbReference type="Proteomes" id="UP000187506"/>
    </source>
</evidence>
<evidence type="ECO:0000256" key="4">
    <source>
        <dbReference type="PROSITE-ProRule" id="PRU00473"/>
    </source>
</evidence>
<dbReference type="InterPro" id="IPR006665">
    <property type="entry name" value="OmpA-like"/>
</dbReference>
<dbReference type="GO" id="GO:0009279">
    <property type="term" value="C:cell outer membrane"/>
    <property type="evidence" value="ECO:0007669"/>
    <property type="project" value="UniProtKB-SubCell"/>
</dbReference>
<keyword evidence="6" id="KW-0966">Cell projection</keyword>
<feature type="domain" description="OmpA-like" evidence="5">
    <location>
        <begin position="14"/>
        <end position="134"/>
    </location>
</feature>
<evidence type="ECO:0000256" key="1">
    <source>
        <dbReference type="ARBA" id="ARBA00004442"/>
    </source>
</evidence>
<organism evidence="6 7">
    <name type="scientific">Lacinutrix venerupis</name>
    <dbReference type="NCBI Taxonomy" id="1486034"/>
    <lineage>
        <taxon>Bacteria</taxon>
        <taxon>Pseudomonadati</taxon>
        <taxon>Bacteroidota</taxon>
        <taxon>Flavobacteriia</taxon>
        <taxon>Flavobacteriales</taxon>
        <taxon>Flavobacteriaceae</taxon>
        <taxon>Lacinutrix</taxon>
    </lineage>
</organism>
<keyword evidence="3" id="KW-0998">Cell outer membrane</keyword>
<evidence type="ECO:0000313" key="6">
    <source>
        <dbReference type="EMBL" id="APX98944.1"/>
    </source>
</evidence>
<gene>
    <name evidence="6" type="ORF">BWR22_01025</name>
</gene>
<reference evidence="6 7" key="1">
    <citation type="submission" date="2017-01" db="EMBL/GenBank/DDBJ databases">
        <title>Complete genome of Lacinutrix venerupis DOK2-8 isolated from seawater in Dokdo.</title>
        <authorList>
            <person name="Chi W.-J."/>
            <person name="Kim J.H."/>
        </authorList>
    </citation>
    <scope>NUCLEOTIDE SEQUENCE [LARGE SCALE GENOMIC DNA]</scope>
    <source>
        <strain evidence="6 7">DOK2-8</strain>
    </source>
</reference>
<dbReference type="PANTHER" id="PTHR30329">
    <property type="entry name" value="STATOR ELEMENT OF FLAGELLAR MOTOR COMPLEX"/>
    <property type="match status" value="1"/>
</dbReference>
<accession>A0AAC9PVM1</accession>
<sequence length="288" mass="33390">MKFLITILFFVSYFGFSQTQFTHDVYFDTDKYIVPLTEENRLLLFISSLDSIPVEKVSIYGFTDDRGSNEYNLELSQNRADAIKEMFSGYGIDPNLITNVNGKGEILLKVLHEDEVHQIRGLNRKVEIIVTKKINKKQIENSIEENVDVDDGPKEKTTNDIKKGTIKKGDKIRLDKIYFKTSYSYVTSDSRKTLEELAKIMVDNKNIYFTIQGHVCCTQNSRDAVDKKTRKRNLSVARAKYIYDYLARKGVDKKRMKYVGLRRKFPLGGEPKFDRRVEILITYVGKSE</sequence>
<comment type="subcellular location">
    <subcellularLocation>
        <location evidence="1">Cell outer membrane</location>
    </subcellularLocation>
</comment>
<dbReference type="EMBL" id="CP019352">
    <property type="protein sequence ID" value="APX98944.1"/>
    <property type="molecule type" value="Genomic_DNA"/>
</dbReference>
<proteinExistence type="predicted"/>
<name>A0AAC9PVM1_9FLAO</name>
<dbReference type="PROSITE" id="PS51123">
    <property type="entry name" value="OMPA_2"/>
    <property type="match status" value="2"/>
</dbReference>
<evidence type="ECO:0000259" key="5">
    <source>
        <dbReference type="PROSITE" id="PS51123"/>
    </source>
</evidence>
<dbReference type="PANTHER" id="PTHR30329:SF21">
    <property type="entry name" value="LIPOPROTEIN YIAD-RELATED"/>
    <property type="match status" value="1"/>
</dbReference>
<dbReference type="CDD" id="cd07185">
    <property type="entry name" value="OmpA_C-like"/>
    <property type="match status" value="1"/>
</dbReference>
<dbReference type="SUPFAM" id="SSF103088">
    <property type="entry name" value="OmpA-like"/>
    <property type="match status" value="2"/>
</dbReference>
<dbReference type="InterPro" id="IPR006664">
    <property type="entry name" value="OMP_bac"/>
</dbReference>
<dbReference type="KEGG" id="lvn:BWR22_01025"/>
<evidence type="ECO:0000256" key="3">
    <source>
        <dbReference type="ARBA" id="ARBA00023237"/>
    </source>
</evidence>
<dbReference type="Gene3D" id="3.30.1330.60">
    <property type="entry name" value="OmpA-like domain"/>
    <property type="match status" value="2"/>
</dbReference>
<dbReference type="Pfam" id="PF00691">
    <property type="entry name" value="OmpA"/>
    <property type="match status" value="2"/>
</dbReference>
<dbReference type="InterPro" id="IPR050330">
    <property type="entry name" value="Bact_OuterMem_StrucFunc"/>
</dbReference>
<dbReference type="Proteomes" id="UP000187506">
    <property type="component" value="Chromosome"/>
</dbReference>
<dbReference type="RefSeq" id="WP_076731589.1">
    <property type="nucleotide sequence ID" value="NZ_CP019352.1"/>
</dbReference>
<keyword evidence="6" id="KW-0969">Cilium</keyword>
<dbReference type="InterPro" id="IPR036737">
    <property type="entry name" value="OmpA-like_sf"/>
</dbReference>
<keyword evidence="2 4" id="KW-0472">Membrane</keyword>
<evidence type="ECO:0000256" key="2">
    <source>
        <dbReference type="ARBA" id="ARBA00023136"/>
    </source>
</evidence>
<feature type="domain" description="OmpA-like" evidence="5">
    <location>
        <begin position="166"/>
        <end position="285"/>
    </location>
</feature>